<dbReference type="Proteomes" id="UP000638263">
    <property type="component" value="Unassembled WGS sequence"/>
</dbReference>
<evidence type="ECO:0000313" key="1">
    <source>
        <dbReference type="EMBL" id="GGL23478.1"/>
    </source>
</evidence>
<protein>
    <submittedName>
        <fullName evidence="1">Uncharacterized protein</fullName>
    </submittedName>
</protein>
<evidence type="ECO:0000313" key="2">
    <source>
        <dbReference type="Proteomes" id="UP000638263"/>
    </source>
</evidence>
<accession>A0A917RSR7</accession>
<organism evidence="1 2">
    <name type="scientific">Nocardia jinanensis</name>
    <dbReference type="NCBI Taxonomy" id="382504"/>
    <lineage>
        <taxon>Bacteria</taxon>
        <taxon>Bacillati</taxon>
        <taxon>Actinomycetota</taxon>
        <taxon>Actinomycetes</taxon>
        <taxon>Mycobacteriales</taxon>
        <taxon>Nocardiaceae</taxon>
        <taxon>Nocardia</taxon>
    </lineage>
</organism>
<name>A0A917RSR7_9NOCA</name>
<keyword evidence="2" id="KW-1185">Reference proteome</keyword>
<dbReference type="AlphaFoldDB" id="A0A917RSR7"/>
<reference evidence="1" key="1">
    <citation type="journal article" date="2014" name="Int. J. Syst. Evol. Microbiol.">
        <title>Complete genome sequence of Corynebacterium casei LMG S-19264T (=DSM 44701T), isolated from a smear-ripened cheese.</title>
        <authorList>
            <consortium name="US DOE Joint Genome Institute (JGI-PGF)"/>
            <person name="Walter F."/>
            <person name="Albersmeier A."/>
            <person name="Kalinowski J."/>
            <person name="Ruckert C."/>
        </authorList>
    </citation>
    <scope>NUCLEOTIDE SEQUENCE</scope>
    <source>
        <strain evidence="1">CGMCC 4.3508</strain>
    </source>
</reference>
<dbReference type="EMBL" id="BMMH01000009">
    <property type="protein sequence ID" value="GGL23478.1"/>
    <property type="molecule type" value="Genomic_DNA"/>
</dbReference>
<sequence>MKAAPPEAVRFGNKGAGADVMRLSRVVTGVCATPDAGERVAAGGHHCVRARCDAWVLG</sequence>
<comment type="caution">
    <text evidence="1">The sequence shown here is derived from an EMBL/GenBank/DDBJ whole genome shotgun (WGS) entry which is preliminary data.</text>
</comment>
<proteinExistence type="predicted"/>
<reference evidence="1" key="2">
    <citation type="submission" date="2020-09" db="EMBL/GenBank/DDBJ databases">
        <authorList>
            <person name="Sun Q."/>
            <person name="Zhou Y."/>
        </authorList>
    </citation>
    <scope>NUCLEOTIDE SEQUENCE</scope>
    <source>
        <strain evidence="1">CGMCC 4.3508</strain>
    </source>
</reference>
<gene>
    <name evidence="1" type="ORF">GCM10011588_42980</name>
</gene>